<accession>A0A0G1XAU8</accession>
<feature type="transmembrane region" description="Helical" evidence="7">
    <location>
        <begin position="7"/>
        <end position="29"/>
    </location>
</feature>
<dbReference type="EMBL" id="LCPF01000001">
    <property type="protein sequence ID" value="KKU91465.1"/>
    <property type="molecule type" value="Genomic_DNA"/>
</dbReference>
<proteinExistence type="inferred from homology"/>
<evidence type="ECO:0000256" key="3">
    <source>
        <dbReference type="ARBA" id="ARBA00022679"/>
    </source>
</evidence>
<dbReference type="PANTHER" id="PTHR30576">
    <property type="entry name" value="COLANIC BIOSYNTHESIS UDP-GLUCOSE LIPID CARRIER TRANSFERASE"/>
    <property type="match status" value="1"/>
</dbReference>
<keyword evidence="4 7" id="KW-0812">Transmembrane</keyword>
<evidence type="ECO:0000256" key="1">
    <source>
        <dbReference type="ARBA" id="ARBA00004141"/>
    </source>
</evidence>
<feature type="domain" description="Bacterial sugar transferase" evidence="8">
    <location>
        <begin position="254"/>
        <end position="433"/>
    </location>
</feature>
<evidence type="ECO:0000259" key="8">
    <source>
        <dbReference type="Pfam" id="PF02397"/>
    </source>
</evidence>
<dbReference type="AlphaFoldDB" id="A0A0G1XAU8"/>
<protein>
    <recommendedName>
        <fullName evidence="8">Bacterial sugar transferase domain-containing protein</fullName>
    </recommendedName>
</protein>
<comment type="caution">
    <text evidence="9">The sequence shown here is derived from an EMBL/GenBank/DDBJ whole genome shotgun (WGS) entry which is preliminary data.</text>
</comment>
<sequence length="436" mass="50865">MSLAKKTGLLIGDILILYVSLALTLLIRYGFFELSDRFKTHFWPFSLIFAIWLLIFYLAELYHHQTMRNAAVLFKALAIAVFLAGVVSVIVFYLFGQFFELTPKTNLLLFAFIFLVLNYLWRAAIIKFLKRNILGITVIGDSPLMTETIKYLKENPQTGYETTEWLKEPENIDLKTVIKTIRENESQLVVIQPHFTKNFANLNIAYKLLPLGVGIVNFWDFYETIFEKAPLEELEEGWFVENVATRRPYYDALKRLLDLVLSFTIGIILLPLTMILAIIIKASSSGPLLYRQERIGKGGKLFTIYKFRTMHNDNRGPLWTEENDNRITAVGKLLRFAHLDEIPQLWNILKGDISFTGPRPERKELAEQYQKFPYYEIRHIVKPGLTGWAQINYKASASLEEAYEKLRYDIFYVKNRSFFLDLKIILKTIKYVFFSH</sequence>
<evidence type="ECO:0000256" key="6">
    <source>
        <dbReference type="ARBA" id="ARBA00023136"/>
    </source>
</evidence>
<comment type="similarity">
    <text evidence="2">Belongs to the bacterial sugar transferase family.</text>
</comment>
<dbReference type="Proteomes" id="UP000034956">
    <property type="component" value="Unassembled WGS sequence"/>
</dbReference>
<dbReference type="GO" id="GO:0016020">
    <property type="term" value="C:membrane"/>
    <property type="evidence" value="ECO:0007669"/>
    <property type="project" value="UniProtKB-SubCell"/>
</dbReference>
<evidence type="ECO:0000313" key="10">
    <source>
        <dbReference type="Proteomes" id="UP000034956"/>
    </source>
</evidence>
<dbReference type="NCBIfam" id="TIGR03025">
    <property type="entry name" value="EPS_sugtrans"/>
    <property type="match status" value="1"/>
</dbReference>
<evidence type="ECO:0000256" key="2">
    <source>
        <dbReference type="ARBA" id="ARBA00006464"/>
    </source>
</evidence>
<feature type="transmembrane region" description="Helical" evidence="7">
    <location>
        <begin position="256"/>
        <end position="280"/>
    </location>
</feature>
<feature type="transmembrane region" description="Helical" evidence="7">
    <location>
        <begin position="71"/>
        <end position="95"/>
    </location>
</feature>
<evidence type="ECO:0000256" key="7">
    <source>
        <dbReference type="SAM" id="Phobius"/>
    </source>
</evidence>
<dbReference type="InterPro" id="IPR017475">
    <property type="entry name" value="EPS_sugar_tfrase"/>
</dbReference>
<dbReference type="InterPro" id="IPR003362">
    <property type="entry name" value="Bact_transf"/>
</dbReference>
<gene>
    <name evidence="9" type="ORF">UY23_C0001G0071</name>
</gene>
<evidence type="ECO:0000256" key="4">
    <source>
        <dbReference type="ARBA" id="ARBA00022692"/>
    </source>
</evidence>
<feature type="transmembrane region" description="Helical" evidence="7">
    <location>
        <begin position="107"/>
        <end position="125"/>
    </location>
</feature>
<feature type="transmembrane region" description="Helical" evidence="7">
    <location>
        <begin position="41"/>
        <end position="59"/>
    </location>
</feature>
<organism evidence="9 10">
    <name type="scientific">Candidatus Jorgensenbacteria bacterium GW2011_GWA1_48_11</name>
    <dbReference type="NCBI Taxonomy" id="1618660"/>
    <lineage>
        <taxon>Bacteria</taxon>
        <taxon>Candidatus Joergenseniibacteriota</taxon>
    </lineage>
</organism>
<keyword evidence="6 7" id="KW-0472">Membrane</keyword>
<comment type="subcellular location">
    <subcellularLocation>
        <location evidence="1">Membrane</location>
        <topology evidence="1">Multi-pass membrane protein</topology>
    </subcellularLocation>
</comment>
<dbReference type="GO" id="GO:0016780">
    <property type="term" value="F:phosphotransferase activity, for other substituted phosphate groups"/>
    <property type="evidence" value="ECO:0007669"/>
    <property type="project" value="TreeGrafter"/>
</dbReference>
<keyword evidence="3" id="KW-0808">Transferase</keyword>
<keyword evidence="5 7" id="KW-1133">Transmembrane helix</keyword>
<name>A0A0G1XAU8_9BACT</name>
<evidence type="ECO:0000256" key="5">
    <source>
        <dbReference type="ARBA" id="ARBA00022989"/>
    </source>
</evidence>
<dbReference type="PANTHER" id="PTHR30576:SF0">
    <property type="entry name" value="UNDECAPRENYL-PHOSPHATE N-ACETYLGALACTOSAMINYL 1-PHOSPHATE TRANSFERASE-RELATED"/>
    <property type="match status" value="1"/>
</dbReference>
<reference evidence="9 10" key="1">
    <citation type="journal article" date="2015" name="Nature">
        <title>rRNA introns, odd ribosomes, and small enigmatic genomes across a large radiation of phyla.</title>
        <authorList>
            <person name="Brown C.T."/>
            <person name="Hug L.A."/>
            <person name="Thomas B.C."/>
            <person name="Sharon I."/>
            <person name="Castelle C.J."/>
            <person name="Singh A."/>
            <person name="Wilkins M.J."/>
            <person name="Williams K.H."/>
            <person name="Banfield J.F."/>
        </authorList>
    </citation>
    <scope>NUCLEOTIDE SEQUENCE [LARGE SCALE GENOMIC DNA]</scope>
</reference>
<dbReference type="Pfam" id="PF02397">
    <property type="entry name" value="Bac_transf"/>
    <property type="match status" value="1"/>
</dbReference>
<evidence type="ECO:0000313" key="9">
    <source>
        <dbReference type="EMBL" id="KKU91465.1"/>
    </source>
</evidence>